<gene>
    <name evidence="2" type="ORF">PXEA_LOCUS16553</name>
</gene>
<dbReference type="AlphaFoldDB" id="A0A3S5A926"/>
<evidence type="ECO:0000256" key="1">
    <source>
        <dbReference type="SAM" id="MobiDB-lite"/>
    </source>
</evidence>
<sequence>LHNLLQILKNSIRILAVATDFWDVFIRLSAANPRPDTKSLACDKSAGTHRRPSGYLPLSTESNVVTDLQISEHFSPAASSDGAAPNSESRMDLEPSNSAEIIHHQHSPQDAFAANQFSLRDQLSSCSLVPDPANNVNASYTSSKISSEGIKGVDFFAQLAELLRHPLIRSRCSHQERLLSILSGIIGEYFVYRRHLSSAPRSSSQQAVIQQPQTSSSEQQGESSLVCEILTSYYYSAL</sequence>
<organism evidence="2 3">
    <name type="scientific">Protopolystoma xenopodis</name>
    <dbReference type="NCBI Taxonomy" id="117903"/>
    <lineage>
        <taxon>Eukaryota</taxon>
        <taxon>Metazoa</taxon>
        <taxon>Spiralia</taxon>
        <taxon>Lophotrochozoa</taxon>
        <taxon>Platyhelminthes</taxon>
        <taxon>Monogenea</taxon>
        <taxon>Polyopisthocotylea</taxon>
        <taxon>Polystomatidea</taxon>
        <taxon>Polystomatidae</taxon>
        <taxon>Protopolystoma</taxon>
    </lineage>
</organism>
<feature type="region of interest" description="Disordered" evidence="1">
    <location>
        <begin position="37"/>
        <end position="58"/>
    </location>
</feature>
<keyword evidence="3" id="KW-1185">Reference proteome</keyword>
<feature type="region of interest" description="Disordered" evidence="1">
    <location>
        <begin position="75"/>
        <end position="94"/>
    </location>
</feature>
<proteinExistence type="predicted"/>
<evidence type="ECO:0000313" key="3">
    <source>
        <dbReference type="Proteomes" id="UP000784294"/>
    </source>
</evidence>
<reference evidence="2" key="1">
    <citation type="submission" date="2018-11" db="EMBL/GenBank/DDBJ databases">
        <authorList>
            <consortium name="Pathogen Informatics"/>
        </authorList>
    </citation>
    <scope>NUCLEOTIDE SEQUENCE</scope>
</reference>
<dbReference type="EMBL" id="CAAALY010060053">
    <property type="protein sequence ID" value="VEL23113.1"/>
    <property type="molecule type" value="Genomic_DNA"/>
</dbReference>
<evidence type="ECO:0000313" key="2">
    <source>
        <dbReference type="EMBL" id="VEL23113.1"/>
    </source>
</evidence>
<dbReference type="Proteomes" id="UP000784294">
    <property type="component" value="Unassembled WGS sequence"/>
</dbReference>
<comment type="caution">
    <text evidence="2">The sequence shown here is derived from an EMBL/GenBank/DDBJ whole genome shotgun (WGS) entry which is preliminary data.</text>
</comment>
<accession>A0A3S5A926</accession>
<protein>
    <submittedName>
        <fullName evidence="2">Uncharacterized protein</fullName>
    </submittedName>
</protein>
<feature type="non-terminal residue" evidence="2">
    <location>
        <position position="1"/>
    </location>
</feature>
<name>A0A3S5A926_9PLAT</name>